<keyword evidence="7 10" id="KW-0406">Ion transport</keyword>
<evidence type="ECO:0000256" key="3">
    <source>
        <dbReference type="ARBA" id="ARBA00022475"/>
    </source>
</evidence>
<gene>
    <name evidence="12" type="ORF">ABWK59_12790</name>
</gene>
<dbReference type="NCBIfam" id="TIGR00831">
    <property type="entry name" value="a_cpa1"/>
    <property type="match status" value="1"/>
</dbReference>
<dbReference type="RefSeq" id="WP_354640612.1">
    <property type="nucleotide sequence ID" value="NZ_CP159872.1"/>
</dbReference>
<evidence type="ECO:0000256" key="8">
    <source>
        <dbReference type="ARBA" id="ARBA00023136"/>
    </source>
</evidence>
<evidence type="ECO:0000256" key="1">
    <source>
        <dbReference type="ARBA" id="ARBA00004651"/>
    </source>
</evidence>
<comment type="similarity">
    <text evidence="10">Belongs to the monovalent cation:proton antiporter 1 (CPA1) transporter (TC 2.A.36) family.</text>
</comment>
<proteinExistence type="inferred from homology"/>
<feature type="transmembrane region" description="Helical" evidence="10">
    <location>
        <begin position="345"/>
        <end position="367"/>
    </location>
</feature>
<feature type="transmembrane region" description="Helical" evidence="10">
    <location>
        <begin position="234"/>
        <end position="251"/>
    </location>
</feature>
<keyword evidence="8 10" id="KW-0472">Membrane</keyword>
<evidence type="ECO:0000256" key="10">
    <source>
        <dbReference type="RuleBase" id="RU366002"/>
    </source>
</evidence>
<comment type="function">
    <text evidence="10">Na(+)/H(+) antiporter that extrudes sodium in exchange for external protons.</text>
</comment>
<evidence type="ECO:0000256" key="6">
    <source>
        <dbReference type="ARBA" id="ARBA00023053"/>
    </source>
</evidence>
<keyword evidence="9 10" id="KW-0739">Sodium transport</keyword>
<keyword evidence="4 10" id="KW-0812">Transmembrane</keyword>
<comment type="subcellular location">
    <subcellularLocation>
        <location evidence="1 10">Cell membrane</location>
        <topology evidence="1 10">Multi-pass membrane protein</topology>
    </subcellularLocation>
</comment>
<dbReference type="GO" id="GO:0015386">
    <property type="term" value="F:potassium:proton antiporter activity"/>
    <property type="evidence" value="ECO:0007669"/>
    <property type="project" value="TreeGrafter"/>
</dbReference>
<keyword evidence="2 10" id="KW-0813">Transport</keyword>
<dbReference type="GO" id="GO:0051453">
    <property type="term" value="P:regulation of intracellular pH"/>
    <property type="evidence" value="ECO:0007669"/>
    <property type="project" value="TreeGrafter"/>
</dbReference>
<feature type="transmembrane region" description="Helical" evidence="10">
    <location>
        <begin position="263"/>
        <end position="283"/>
    </location>
</feature>
<sequence>MAQLSLLFLVLLASVVTMPLARRTGVPQPVLMTLLGVVMALVPQIPNVKVDPDLILPLVLPPLIFAVARRSTVKYFRANLRSILLLAVALVIVTTTVVAGVVSWLVPAVPLAAAVALGALVSPPDPVAAVAVAGQVGLPRRLVSVLESEGLFNDVTAIVIYSLAVEAVVDGSFSTADAVWRFLLSALVAVLVGVALGWANARLAGILDDPTLQVALNLLVPFAAYVAAEEAHGSGVLAVVVCALYLSDRAADADDVAYRLVGNAFWEIVETLITGVAFGLIGLELSTVLADVKGSWPGMLGDAAVVIAVVVVVRLLWLLPAAWISRRLRRDDEEDTPISWQETVVLWWSGMRGVATVALALAVPLTLADGSPFPDRGEIVFIAFCVVLFTLVVQGLSLPWMVRLLGLDTGKDLHEQAVRQLWWRAAKAGLVRLGELEEQERLPAELVERLRERQHDRLARLCPERYEEEEAAEAKQRGVQWREAFAVEQQMIAASRREVLAARSEAGADPGIADHVLRQLDLQSARK</sequence>
<dbReference type="GO" id="GO:0005886">
    <property type="term" value="C:plasma membrane"/>
    <property type="evidence" value="ECO:0007669"/>
    <property type="project" value="UniProtKB-SubCell"/>
</dbReference>
<keyword evidence="6 10" id="KW-0915">Sodium</keyword>
<dbReference type="KEGG" id="kcm:ABWK59_12790"/>
<dbReference type="InterPro" id="IPR006153">
    <property type="entry name" value="Cation/H_exchanger_TM"/>
</dbReference>
<dbReference type="GO" id="GO:0098719">
    <property type="term" value="P:sodium ion import across plasma membrane"/>
    <property type="evidence" value="ECO:0007669"/>
    <property type="project" value="TreeGrafter"/>
</dbReference>
<feature type="transmembrane region" description="Helical" evidence="10">
    <location>
        <begin position="54"/>
        <end position="71"/>
    </location>
</feature>
<keyword evidence="10" id="KW-0050">Antiport</keyword>
<comment type="caution">
    <text evidence="10">Lacks conserved residue(s) required for the propagation of feature annotation.</text>
</comment>
<dbReference type="InterPro" id="IPR004705">
    <property type="entry name" value="Cation/H_exchanger_CPA1_bac"/>
</dbReference>
<feature type="transmembrane region" description="Helical" evidence="10">
    <location>
        <begin position="83"/>
        <end position="106"/>
    </location>
</feature>
<evidence type="ECO:0000259" key="11">
    <source>
        <dbReference type="Pfam" id="PF00999"/>
    </source>
</evidence>
<feature type="transmembrane region" description="Helical" evidence="10">
    <location>
        <begin position="303"/>
        <end position="324"/>
    </location>
</feature>
<dbReference type="GO" id="GO:0015385">
    <property type="term" value="F:sodium:proton antiporter activity"/>
    <property type="evidence" value="ECO:0007669"/>
    <property type="project" value="InterPro"/>
</dbReference>
<reference evidence="12" key="1">
    <citation type="submission" date="2024-06" db="EMBL/GenBank/DDBJ databases">
        <title>The genome sequences of Kitasatospora sp. strain HUAS MG31.</title>
        <authorList>
            <person name="Mo P."/>
        </authorList>
    </citation>
    <scope>NUCLEOTIDE SEQUENCE</scope>
    <source>
        <strain evidence="12">HUAS MG31</strain>
    </source>
</reference>
<feature type="transmembrane region" description="Helical" evidence="10">
    <location>
        <begin position="379"/>
        <end position="402"/>
    </location>
</feature>
<dbReference type="PANTHER" id="PTHR10110">
    <property type="entry name" value="SODIUM/HYDROGEN EXCHANGER"/>
    <property type="match status" value="1"/>
</dbReference>
<keyword evidence="3 10" id="KW-1003">Cell membrane</keyword>
<keyword evidence="5 10" id="KW-1133">Transmembrane helix</keyword>
<dbReference type="Pfam" id="PF00999">
    <property type="entry name" value="Na_H_Exchanger"/>
    <property type="match status" value="1"/>
</dbReference>
<evidence type="ECO:0000256" key="2">
    <source>
        <dbReference type="ARBA" id="ARBA00022448"/>
    </source>
</evidence>
<evidence type="ECO:0000256" key="4">
    <source>
        <dbReference type="ARBA" id="ARBA00022692"/>
    </source>
</evidence>
<dbReference type="EMBL" id="CP159872">
    <property type="protein sequence ID" value="XCM79735.1"/>
    <property type="molecule type" value="Genomic_DNA"/>
</dbReference>
<dbReference type="InterPro" id="IPR018422">
    <property type="entry name" value="Cation/H_exchanger_CPA1"/>
</dbReference>
<accession>A0AAU8JV53</accession>
<evidence type="ECO:0000256" key="7">
    <source>
        <dbReference type="ARBA" id="ARBA00023065"/>
    </source>
</evidence>
<feature type="domain" description="Cation/H+ exchanger transmembrane" evidence="11">
    <location>
        <begin position="11"/>
        <end position="403"/>
    </location>
</feature>
<name>A0AAU8JV53_9ACTN</name>
<evidence type="ECO:0000313" key="12">
    <source>
        <dbReference type="EMBL" id="XCM79735.1"/>
    </source>
</evidence>
<dbReference type="AlphaFoldDB" id="A0AAU8JV53"/>
<organism evidence="12">
    <name type="scientific">Kitasatospora camelliae</name>
    <dbReference type="NCBI Taxonomy" id="3156397"/>
    <lineage>
        <taxon>Bacteria</taxon>
        <taxon>Bacillati</taxon>
        <taxon>Actinomycetota</taxon>
        <taxon>Actinomycetes</taxon>
        <taxon>Kitasatosporales</taxon>
        <taxon>Streptomycetaceae</taxon>
        <taxon>Kitasatospora</taxon>
    </lineage>
</organism>
<protein>
    <submittedName>
        <fullName evidence="12">Na+/H+ antiporter</fullName>
    </submittedName>
</protein>
<dbReference type="Gene3D" id="6.10.140.1330">
    <property type="match status" value="1"/>
</dbReference>
<dbReference type="PANTHER" id="PTHR10110:SF86">
    <property type="entry name" value="SODIUM_HYDROGEN EXCHANGER 7"/>
    <property type="match status" value="1"/>
</dbReference>
<feature type="transmembrane region" description="Helical" evidence="10">
    <location>
        <begin position="178"/>
        <end position="199"/>
    </location>
</feature>
<evidence type="ECO:0000256" key="5">
    <source>
        <dbReference type="ARBA" id="ARBA00022989"/>
    </source>
</evidence>
<evidence type="ECO:0000256" key="9">
    <source>
        <dbReference type="ARBA" id="ARBA00023201"/>
    </source>
</evidence>